<name>A0A7J7IUX6_BUGNE</name>
<feature type="region of interest" description="Disordered" evidence="1">
    <location>
        <begin position="409"/>
        <end position="450"/>
    </location>
</feature>
<evidence type="ECO:0000313" key="3">
    <source>
        <dbReference type="Proteomes" id="UP000593567"/>
    </source>
</evidence>
<dbReference type="EMBL" id="VXIV02003440">
    <property type="protein sequence ID" value="KAF6017028.1"/>
    <property type="molecule type" value="Genomic_DNA"/>
</dbReference>
<feature type="compositionally biased region" description="Basic and acidic residues" evidence="1">
    <location>
        <begin position="437"/>
        <end position="450"/>
    </location>
</feature>
<accession>A0A7J7IUX6</accession>
<keyword evidence="3" id="KW-1185">Reference proteome</keyword>
<gene>
    <name evidence="2" type="ORF">EB796_024662</name>
</gene>
<evidence type="ECO:0000313" key="2">
    <source>
        <dbReference type="EMBL" id="KAF6017028.1"/>
    </source>
</evidence>
<proteinExistence type="predicted"/>
<feature type="region of interest" description="Disordered" evidence="1">
    <location>
        <begin position="1"/>
        <end position="25"/>
    </location>
</feature>
<feature type="compositionally biased region" description="Basic residues" evidence="1">
    <location>
        <begin position="13"/>
        <end position="23"/>
    </location>
</feature>
<protein>
    <submittedName>
        <fullName evidence="2">Uncharacterized protein</fullName>
    </submittedName>
</protein>
<dbReference type="Proteomes" id="UP000593567">
    <property type="component" value="Unassembled WGS sequence"/>
</dbReference>
<comment type="caution">
    <text evidence="2">The sequence shown here is derived from an EMBL/GenBank/DDBJ whole genome shotgun (WGS) entry which is preliminary data.</text>
</comment>
<sequence>MADRTPVSLAQRSLHHGHTRRARKAVDPKVPVVRVNPFLSEREHTWSKEKSLPEFYEKPDIVHTSTEAFVKPPPTAFSTSSDSMLTTRENRPILPLAQLNKPNLEAANVSSTPPKTSPAKVQLFEEPPYIENVRGRRIIFPPTPRDQCISPENPIKRLPKHGFAPTIVDREKKTVIESPVTKPTSLLNRERTQDFVNKQQNIRLRGLRLMDGGHLGPAPSTYIRTTALPVKSLEDFYSQIVSTYSRGYAFSPNKTRHSHNLSHFFGGARRHMQGDPLLALNHENMASRYNSSMDSIDSKSAFRILESAGKPTYIEQNLARDYTQFYDTTKHGSPVNTGHHFTRFLKLKNYNPTQGELFIMVNKEQNKPGNWSPRGHYAPSKPQHSAIPRTATWDYSVEGRETLQTEVLPVASSQDLAPPTQPEDLNANESSNSRGKITPEREEMCSPSCNEEKLQERLEITTTLPDINAVVTA</sequence>
<organism evidence="2 3">
    <name type="scientific">Bugula neritina</name>
    <name type="common">Brown bryozoan</name>
    <name type="synonym">Sertularia neritina</name>
    <dbReference type="NCBI Taxonomy" id="10212"/>
    <lineage>
        <taxon>Eukaryota</taxon>
        <taxon>Metazoa</taxon>
        <taxon>Spiralia</taxon>
        <taxon>Lophotrochozoa</taxon>
        <taxon>Bryozoa</taxon>
        <taxon>Gymnolaemata</taxon>
        <taxon>Cheilostomatida</taxon>
        <taxon>Flustrina</taxon>
        <taxon>Buguloidea</taxon>
        <taxon>Bugulidae</taxon>
        <taxon>Bugula</taxon>
    </lineage>
</organism>
<dbReference type="AlphaFoldDB" id="A0A7J7IUX6"/>
<evidence type="ECO:0000256" key="1">
    <source>
        <dbReference type="SAM" id="MobiDB-lite"/>
    </source>
</evidence>
<reference evidence="2" key="1">
    <citation type="submission" date="2020-06" db="EMBL/GenBank/DDBJ databases">
        <title>Draft genome of Bugula neritina, a colonial animal packing powerful symbionts and potential medicines.</title>
        <authorList>
            <person name="Rayko M."/>
        </authorList>
    </citation>
    <scope>NUCLEOTIDE SEQUENCE [LARGE SCALE GENOMIC DNA]</scope>
    <source>
        <strain evidence="2">Kwan_BN1</strain>
    </source>
</reference>